<dbReference type="Ensembl" id="ENSACAT00000040243.1">
    <property type="protein sequence ID" value="ENSACAP00000032834.1"/>
    <property type="gene ID" value="ENSACAG00000040686.1"/>
</dbReference>
<organism evidence="1 2">
    <name type="scientific">Anolis carolinensis</name>
    <name type="common">Green anole</name>
    <name type="synonym">American chameleon</name>
    <dbReference type="NCBI Taxonomy" id="28377"/>
    <lineage>
        <taxon>Eukaryota</taxon>
        <taxon>Metazoa</taxon>
        <taxon>Chordata</taxon>
        <taxon>Craniata</taxon>
        <taxon>Vertebrata</taxon>
        <taxon>Euteleostomi</taxon>
        <taxon>Lepidosauria</taxon>
        <taxon>Squamata</taxon>
        <taxon>Bifurcata</taxon>
        <taxon>Unidentata</taxon>
        <taxon>Episquamata</taxon>
        <taxon>Toxicofera</taxon>
        <taxon>Iguania</taxon>
        <taxon>Dactyloidae</taxon>
        <taxon>Anolis</taxon>
    </lineage>
</organism>
<name>A0A803TC94_ANOCA</name>
<keyword evidence="2" id="KW-1185">Reference proteome</keyword>
<reference evidence="1" key="3">
    <citation type="submission" date="2025-09" db="UniProtKB">
        <authorList>
            <consortium name="Ensembl"/>
        </authorList>
    </citation>
    <scope>IDENTIFICATION</scope>
</reference>
<accession>A0A803TC94</accession>
<protein>
    <submittedName>
        <fullName evidence="1">Uncharacterized protein</fullName>
    </submittedName>
</protein>
<evidence type="ECO:0000313" key="1">
    <source>
        <dbReference type="Ensembl" id="ENSACAP00000032834.1"/>
    </source>
</evidence>
<reference evidence="1" key="1">
    <citation type="submission" date="2009-12" db="EMBL/GenBank/DDBJ databases">
        <title>The Genome Sequence of Anolis carolinensis (Green Anole Lizard).</title>
        <authorList>
            <consortium name="The Genome Sequencing Platform"/>
            <person name="Di Palma F."/>
            <person name="Alfoldi J."/>
            <person name="Heiman D."/>
            <person name="Young S."/>
            <person name="Grabherr M."/>
            <person name="Johnson J."/>
            <person name="Lander E.S."/>
            <person name="Lindblad-Toh K."/>
        </authorList>
    </citation>
    <scope>NUCLEOTIDE SEQUENCE [LARGE SCALE GENOMIC DNA]</scope>
    <source>
        <strain evidence="1">JBL SC #1</strain>
    </source>
</reference>
<evidence type="ECO:0000313" key="2">
    <source>
        <dbReference type="Proteomes" id="UP000001646"/>
    </source>
</evidence>
<proteinExistence type="predicted"/>
<dbReference type="Proteomes" id="UP000001646">
    <property type="component" value="Unplaced"/>
</dbReference>
<dbReference type="AlphaFoldDB" id="A0A803TC94"/>
<sequence length="80" mass="9277">MKSISTPLRSHKQKPSFQSAPEIIRDFQIHESKGHVCFLWQRVGLQCLAFKILRLLSPPLMNMLVFACHNLQFIIPEFAI</sequence>
<dbReference type="InParanoid" id="A0A803TC94"/>
<reference evidence="1" key="2">
    <citation type="submission" date="2025-08" db="UniProtKB">
        <authorList>
            <consortium name="Ensembl"/>
        </authorList>
    </citation>
    <scope>IDENTIFICATION</scope>
</reference>